<sequence>MSLCDICKSIPWETLPIIPPFISRMVSENPYIQALYPWPQEKRGFPHCQSLSSLRKSASSCNLCSLILASAENVEKELIELKPKWDARKAVGYDWPTWEMWLVKREDGDGAWVMSFVDEEKAKMLGYGKKGLREAWIYVSLSYCWGRSRQFTTTRATIEERKRGIIIADIPTTYQDIIFLTRALNIRYLWIDSLCICQDEHLDWERESAKMLQTYSNAYLTVAASRAKDSAQGFLGPRQHTFVELEYTRGDIKGKASVSSLSLREESYKTDYIYLPEEPLSQRAWSLQERVLSHRVLIYATNQMFFECNEGFRSEDGLAFPRRHTCVHKSFGIEKLDKEAKPPVPGSKPTKTVMIQGWYDLLHQYGPRKLSHATDKLPALSGLASLYAERIGSDYLAGLWRDHLIEGLVWRSPSFRRVDTYRAPSWSWASGDGYPAIGLRYGYSELAEVVDASVTLKGENPFGEVSAGWIKLRAPMEQLFLPTEGWNPDVLGKYVLVSARTGNGVRDGMQLCFDLAFTGSDASEVVRGFVGGLEGVDVFALVLLKRALEPEDVEELDWPYCCLIVKRVQEMGVYERLGFAICGREELGWDDESEGTEGMCEVTLV</sequence>
<dbReference type="Pfam" id="PF06985">
    <property type="entry name" value="HET"/>
    <property type="match status" value="1"/>
</dbReference>
<protein>
    <submittedName>
        <fullName evidence="2">HET-domain-containing protein</fullName>
    </submittedName>
</protein>
<evidence type="ECO:0000259" key="1">
    <source>
        <dbReference type="Pfam" id="PF06985"/>
    </source>
</evidence>
<gene>
    <name evidence="2" type="ORF">P280DRAFT_389280</name>
</gene>
<dbReference type="InterPro" id="IPR010730">
    <property type="entry name" value="HET"/>
</dbReference>
<organism evidence="2 3">
    <name type="scientific">Massarina eburnea CBS 473.64</name>
    <dbReference type="NCBI Taxonomy" id="1395130"/>
    <lineage>
        <taxon>Eukaryota</taxon>
        <taxon>Fungi</taxon>
        <taxon>Dikarya</taxon>
        <taxon>Ascomycota</taxon>
        <taxon>Pezizomycotina</taxon>
        <taxon>Dothideomycetes</taxon>
        <taxon>Pleosporomycetidae</taxon>
        <taxon>Pleosporales</taxon>
        <taxon>Massarineae</taxon>
        <taxon>Massarinaceae</taxon>
        <taxon>Massarina</taxon>
    </lineage>
</organism>
<dbReference type="PANTHER" id="PTHR33112">
    <property type="entry name" value="DOMAIN PROTEIN, PUTATIVE-RELATED"/>
    <property type="match status" value="1"/>
</dbReference>
<evidence type="ECO:0000313" key="3">
    <source>
        <dbReference type="Proteomes" id="UP000799753"/>
    </source>
</evidence>
<keyword evidence="3" id="KW-1185">Reference proteome</keyword>
<dbReference type="AlphaFoldDB" id="A0A6A6SFC0"/>
<reference evidence="2" key="1">
    <citation type="journal article" date="2020" name="Stud. Mycol.">
        <title>101 Dothideomycetes genomes: a test case for predicting lifestyles and emergence of pathogens.</title>
        <authorList>
            <person name="Haridas S."/>
            <person name="Albert R."/>
            <person name="Binder M."/>
            <person name="Bloem J."/>
            <person name="Labutti K."/>
            <person name="Salamov A."/>
            <person name="Andreopoulos B."/>
            <person name="Baker S."/>
            <person name="Barry K."/>
            <person name="Bills G."/>
            <person name="Bluhm B."/>
            <person name="Cannon C."/>
            <person name="Castanera R."/>
            <person name="Culley D."/>
            <person name="Daum C."/>
            <person name="Ezra D."/>
            <person name="Gonzalez J."/>
            <person name="Henrissat B."/>
            <person name="Kuo A."/>
            <person name="Liang C."/>
            <person name="Lipzen A."/>
            <person name="Lutzoni F."/>
            <person name="Magnuson J."/>
            <person name="Mondo S."/>
            <person name="Nolan M."/>
            <person name="Ohm R."/>
            <person name="Pangilinan J."/>
            <person name="Park H.-J."/>
            <person name="Ramirez L."/>
            <person name="Alfaro M."/>
            <person name="Sun H."/>
            <person name="Tritt A."/>
            <person name="Yoshinaga Y."/>
            <person name="Zwiers L.-H."/>
            <person name="Turgeon B."/>
            <person name="Goodwin S."/>
            <person name="Spatafora J."/>
            <person name="Crous P."/>
            <person name="Grigoriev I."/>
        </authorList>
    </citation>
    <scope>NUCLEOTIDE SEQUENCE</scope>
    <source>
        <strain evidence="2">CBS 473.64</strain>
    </source>
</reference>
<dbReference type="OrthoDB" id="47007at2759"/>
<evidence type="ECO:0000313" key="2">
    <source>
        <dbReference type="EMBL" id="KAF2645972.1"/>
    </source>
</evidence>
<name>A0A6A6SFC0_9PLEO</name>
<dbReference type="EMBL" id="MU006777">
    <property type="protein sequence ID" value="KAF2645972.1"/>
    <property type="molecule type" value="Genomic_DNA"/>
</dbReference>
<dbReference type="Proteomes" id="UP000799753">
    <property type="component" value="Unassembled WGS sequence"/>
</dbReference>
<accession>A0A6A6SFC0</accession>
<feature type="domain" description="Heterokaryon incompatibility" evidence="1">
    <location>
        <begin position="138"/>
        <end position="289"/>
    </location>
</feature>
<proteinExistence type="predicted"/>
<dbReference type="PANTHER" id="PTHR33112:SF16">
    <property type="entry name" value="HETEROKARYON INCOMPATIBILITY DOMAIN-CONTAINING PROTEIN"/>
    <property type="match status" value="1"/>
</dbReference>